<proteinExistence type="predicted"/>
<reference evidence="1 2" key="1">
    <citation type="submission" date="2018-10" db="EMBL/GenBank/DDBJ databases">
        <title>Genomic Encyclopedia of Archaeal and Bacterial Type Strains, Phase II (KMG-II): from individual species to whole genera.</title>
        <authorList>
            <person name="Goeker M."/>
        </authorList>
    </citation>
    <scope>NUCLEOTIDE SEQUENCE [LARGE SCALE GENOMIC DNA]</scope>
    <source>
        <strain evidence="1 2">DSM 29466</strain>
    </source>
</reference>
<protein>
    <submittedName>
        <fullName evidence="1">Uncharacterized protein</fullName>
    </submittedName>
</protein>
<keyword evidence="2" id="KW-1185">Reference proteome</keyword>
<name>A0A497VUN3_9RHOB</name>
<evidence type="ECO:0000313" key="1">
    <source>
        <dbReference type="EMBL" id="RLJ41749.1"/>
    </source>
</evidence>
<organism evidence="1 2">
    <name type="scientific">Litoreibacter meonggei</name>
    <dbReference type="NCBI Taxonomy" id="1049199"/>
    <lineage>
        <taxon>Bacteria</taxon>
        <taxon>Pseudomonadati</taxon>
        <taxon>Pseudomonadota</taxon>
        <taxon>Alphaproteobacteria</taxon>
        <taxon>Rhodobacterales</taxon>
        <taxon>Roseobacteraceae</taxon>
        <taxon>Litoreibacter</taxon>
    </lineage>
</organism>
<dbReference type="Proteomes" id="UP000269157">
    <property type="component" value="Unassembled WGS sequence"/>
</dbReference>
<evidence type="ECO:0000313" key="2">
    <source>
        <dbReference type="Proteomes" id="UP000269157"/>
    </source>
</evidence>
<gene>
    <name evidence="1" type="ORF">BCF46_2717</name>
</gene>
<dbReference type="AlphaFoldDB" id="A0A497VUN3"/>
<sequence>MGEDGCQVGKRILASGQGNFRLHSASMKKGSANRPFPRIFSPRRTRPTYEADIRHRCYFGQQLTCDNLFTFDLTKKDRVARHGPVDREEVMREAIETATSA</sequence>
<dbReference type="EMBL" id="RCCE01000004">
    <property type="protein sequence ID" value="RLJ41749.1"/>
    <property type="molecule type" value="Genomic_DNA"/>
</dbReference>
<comment type="caution">
    <text evidence="1">The sequence shown here is derived from an EMBL/GenBank/DDBJ whole genome shotgun (WGS) entry which is preliminary data.</text>
</comment>
<accession>A0A497VUN3</accession>